<accession>A0A523UUU0</accession>
<feature type="chain" id="PRO_5022242832" evidence="1">
    <location>
        <begin position="23"/>
        <end position="586"/>
    </location>
</feature>
<comment type="caution">
    <text evidence="3">The sequence shown here is derived from an EMBL/GenBank/DDBJ whole genome shotgun (WGS) entry which is preliminary data.</text>
</comment>
<dbReference type="EMBL" id="SOJN01000057">
    <property type="protein sequence ID" value="TET46316.1"/>
    <property type="molecule type" value="Genomic_DNA"/>
</dbReference>
<feature type="domain" description="Secretion system C-terminal sorting" evidence="2">
    <location>
        <begin position="504"/>
        <end position="583"/>
    </location>
</feature>
<evidence type="ECO:0000259" key="2">
    <source>
        <dbReference type="Pfam" id="PF18962"/>
    </source>
</evidence>
<evidence type="ECO:0000313" key="3">
    <source>
        <dbReference type="EMBL" id="TET46316.1"/>
    </source>
</evidence>
<feature type="signal peptide" evidence="1">
    <location>
        <begin position="1"/>
        <end position="22"/>
    </location>
</feature>
<sequence length="586" mass="64707">MRLPFIVVLSFVICALPFPVCASSPDDWGYRYVTSRDSGGPVFAWRDISGVGQHLEMLDDDNEGPFYIGFQSTFYDRVCDSVFVCSNGWLSFNSRSHQFHHSLIPSVKEPNCLLAPFWTDLDPSNAGSVFVYQDSSEFVASWLAVPHRRGSSPFTFQTVLLDDGSVLFQYLSMEDSVYVDSSSVGIENCEGDIGLPFSFNGTPEGAIEDSLAVRFYTVTHDVNPIVIHSPLTEEFTSVPRNPIVSIKNYGSASESPTVTCIVMDSLTHVPIYGDTVVVADLGARDTALVVFQEWIPEEGICLVQFTVTLSSNDDASLDTLGRYVRVSKHADMAHDDGTSEGWYIVSGSPISTLAITVRFQPPYAPFHVVRGKILVSNTLPFEEVYLSPDDGEGRPDLENSYEVVQGVRADAGTTWALAEFDVTVPLSDEIWLTAIWPKAAVGPLVGEDMTPPIDSCSYYTVLPPFWFQRTTGDWMMRLEIDDEVGIEERTVKEKRHAPILLCNPNPFTSTVTITAAFGANPPWLIKVYDVAGRMVMAFPHSSCSSSRVSVLWDGRDVKGKPLRAGTYFVNLSSENGQATEKLILLH</sequence>
<dbReference type="Proteomes" id="UP000315525">
    <property type="component" value="Unassembled WGS sequence"/>
</dbReference>
<gene>
    <name evidence="3" type="ORF">E3J62_04505</name>
</gene>
<keyword evidence="1" id="KW-0732">Signal</keyword>
<dbReference type="AlphaFoldDB" id="A0A523UUU0"/>
<evidence type="ECO:0000256" key="1">
    <source>
        <dbReference type="SAM" id="SignalP"/>
    </source>
</evidence>
<protein>
    <submittedName>
        <fullName evidence="3">T9SS type A sorting domain-containing protein</fullName>
    </submittedName>
</protein>
<evidence type="ECO:0000313" key="4">
    <source>
        <dbReference type="Proteomes" id="UP000315525"/>
    </source>
</evidence>
<dbReference type="NCBIfam" id="TIGR04183">
    <property type="entry name" value="Por_Secre_tail"/>
    <property type="match status" value="1"/>
</dbReference>
<organism evidence="3 4">
    <name type="scientific">candidate division TA06 bacterium</name>
    <dbReference type="NCBI Taxonomy" id="2250710"/>
    <lineage>
        <taxon>Bacteria</taxon>
        <taxon>Bacteria division TA06</taxon>
    </lineage>
</organism>
<dbReference type="Gene3D" id="2.60.40.4070">
    <property type="match status" value="1"/>
</dbReference>
<dbReference type="Pfam" id="PF18962">
    <property type="entry name" value="Por_Secre_tail"/>
    <property type="match status" value="1"/>
</dbReference>
<dbReference type="InterPro" id="IPR026444">
    <property type="entry name" value="Secre_tail"/>
</dbReference>
<reference evidence="3 4" key="1">
    <citation type="submission" date="2019-03" db="EMBL/GenBank/DDBJ databases">
        <title>Metabolic potential of uncultured bacteria and archaea associated with petroleum seepage in deep-sea sediments.</title>
        <authorList>
            <person name="Dong X."/>
            <person name="Hubert C."/>
        </authorList>
    </citation>
    <scope>NUCLEOTIDE SEQUENCE [LARGE SCALE GENOMIC DNA]</scope>
    <source>
        <strain evidence="3">E44_bin18</strain>
    </source>
</reference>
<name>A0A523UUU0_UNCT6</name>
<proteinExistence type="predicted"/>